<sequence length="345" mass="37466">LILVINHPGDSETASMIALLARQRQREREREALKAKGLLSKRDKSHLLDPIPPRCVIFTRTQAEGKQAFKHIPLVCLSHPPSPVSIHHLDRPCPDTALGVCAVIKSCIKGGDDHPSGPCNVLVCVPEESAARLGEVVAAEHPSVTVTTSLTNMIQTHRDMERERQRERERGGRHSRHRPRRVSVMICSDIDRVDTVPMEIVIDTGYASTGRAVSLPEAERRGEMCVDTDTEGGTGGGTSLIGRRVYRLYTKSQLSSFDPSPSIPQERGVSLTAVVRLLHLGAKPPQLPSLFPYAARSTLETATESLVGLGMLDKAHHATPLASLCASLPLPARLALACLLAKVCI</sequence>
<evidence type="ECO:0000313" key="2">
    <source>
        <dbReference type="EMBL" id="GIQ87727.1"/>
    </source>
</evidence>
<dbReference type="Proteomes" id="UP000265618">
    <property type="component" value="Unassembled WGS sequence"/>
</dbReference>
<dbReference type="EMBL" id="BDIP01003453">
    <property type="protein sequence ID" value="GIQ87727.1"/>
    <property type="molecule type" value="Genomic_DNA"/>
</dbReference>
<gene>
    <name evidence="2" type="ORF">KIPB_009824</name>
</gene>
<name>A0A9K3D4D7_9EUKA</name>
<evidence type="ECO:0000313" key="3">
    <source>
        <dbReference type="Proteomes" id="UP000265618"/>
    </source>
</evidence>
<dbReference type="AlphaFoldDB" id="A0A9K3D4D7"/>
<reference evidence="2 3" key="1">
    <citation type="journal article" date="2018" name="PLoS ONE">
        <title>The draft genome of Kipferlia bialata reveals reductive genome evolution in fornicate parasites.</title>
        <authorList>
            <person name="Tanifuji G."/>
            <person name="Takabayashi S."/>
            <person name="Kume K."/>
            <person name="Takagi M."/>
            <person name="Nakayama T."/>
            <person name="Kamikawa R."/>
            <person name="Inagaki Y."/>
            <person name="Hashimoto T."/>
        </authorList>
    </citation>
    <scope>NUCLEOTIDE SEQUENCE [LARGE SCALE GENOMIC DNA]</scope>
    <source>
        <strain evidence="2">NY0173</strain>
    </source>
</reference>
<feature type="region of interest" description="Disordered" evidence="1">
    <location>
        <begin position="156"/>
        <end position="179"/>
    </location>
</feature>
<feature type="compositionally biased region" description="Basic and acidic residues" evidence="1">
    <location>
        <begin position="156"/>
        <end position="172"/>
    </location>
</feature>
<feature type="non-terminal residue" evidence="2">
    <location>
        <position position="1"/>
    </location>
</feature>
<organism evidence="2 3">
    <name type="scientific">Kipferlia bialata</name>
    <dbReference type="NCBI Taxonomy" id="797122"/>
    <lineage>
        <taxon>Eukaryota</taxon>
        <taxon>Metamonada</taxon>
        <taxon>Carpediemonas-like organisms</taxon>
        <taxon>Kipferlia</taxon>
    </lineage>
</organism>
<proteinExistence type="predicted"/>
<comment type="caution">
    <text evidence="2">The sequence shown here is derived from an EMBL/GenBank/DDBJ whole genome shotgun (WGS) entry which is preliminary data.</text>
</comment>
<evidence type="ECO:0000256" key="1">
    <source>
        <dbReference type="SAM" id="MobiDB-lite"/>
    </source>
</evidence>
<protein>
    <submittedName>
        <fullName evidence="2">Uncharacterized protein</fullName>
    </submittedName>
</protein>
<accession>A0A9K3D4D7</accession>
<keyword evidence="3" id="KW-1185">Reference proteome</keyword>